<dbReference type="GO" id="GO:0030488">
    <property type="term" value="P:tRNA methylation"/>
    <property type="evidence" value="ECO:0007669"/>
    <property type="project" value="TreeGrafter"/>
</dbReference>
<dbReference type="Proteomes" id="UP000271889">
    <property type="component" value="Unassembled WGS sequence"/>
</dbReference>
<dbReference type="Gene3D" id="3.40.50.150">
    <property type="entry name" value="Vaccinia Virus protein VP39"/>
    <property type="match status" value="1"/>
</dbReference>
<dbReference type="AlphaFoldDB" id="A0A3P7N2P2"/>
<accession>A0A3P7N2P2</accession>
<dbReference type="InterPro" id="IPR029063">
    <property type="entry name" value="SAM-dependent_MTases_sf"/>
</dbReference>
<dbReference type="EMBL" id="UYRV01109490">
    <property type="protein sequence ID" value="VDN25231.1"/>
    <property type="molecule type" value="Genomic_DNA"/>
</dbReference>
<evidence type="ECO:0000256" key="2">
    <source>
        <dbReference type="ARBA" id="ARBA00022679"/>
    </source>
</evidence>
<dbReference type="OrthoDB" id="271595at2759"/>
<sequence length="129" mass="14287">MSTALEDEYVHSVYSRLAAYQKKDHRPSSPRVWPKVRGFLESQAYGSIVIDVGCGEAKYTSSKTIVLGIDTCADALIGRRKNGTESLDLLLGDALALPFRQLIQKRAFGRLHFSVAMMCAFLFLAGMQI</sequence>
<dbReference type="GO" id="GO:0106335">
    <property type="term" value="F:tRNA (5-carboxymethyluridine(34)-5-O)-methyltransferase activity"/>
    <property type="evidence" value="ECO:0007669"/>
    <property type="project" value="TreeGrafter"/>
</dbReference>
<dbReference type="GO" id="GO:0002098">
    <property type="term" value="P:tRNA wobble uridine modification"/>
    <property type="evidence" value="ECO:0007669"/>
    <property type="project" value="TreeGrafter"/>
</dbReference>
<gene>
    <name evidence="4" type="ORF">CGOC_LOCUS10037</name>
</gene>
<evidence type="ECO:0000256" key="1">
    <source>
        <dbReference type="ARBA" id="ARBA00022603"/>
    </source>
</evidence>
<evidence type="ECO:0000256" key="3">
    <source>
        <dbReference type="SAM" id="Phobius"/>
    </source>
</evidence>
<feature type="transmembrane region" description="Helical" evidence="3">
    <location>
        <begin position="107"/>
        <end position="127"/>
    </location>
</feature>
<dbReference type="InterPro" id="IPR051422">
    <property type="entry name" value="AlkB_tRNA_MeTrf/Diox"/>
</dbReference>
<dbReference type="PANTHER" id="PTHR13069">
    <property type="entry name" value="ALKYLATED DNA REPAIR PROTEIN ALKB HOMOLOG 8"/>
    <property type="match status" value="1"/>
</dbReference>
<keyword evidence="3" id="KW-1133">Transmembrane helix</keyword>
<keyword evidence="2" id="KW-0808">Transferase</keyword>
<keyword evidence="1" id="KW-0489">Methyltransferase</keyword>
<protein>
    <submittedName>
        <fullName evidence="4">Uncharacterized protein</fullName>
    </submittedName>
</protein>
<evidence type="ECO:0000313" key="4">
    <source>
        <dbReference type="EMBL" id="VDN25231.1"/>
    </source>
</evidence>
<dbReference type="GO" id="GO:0005634">
    <property type="term" value="C:nucleus"/>
    <property type="evidence" value="ECO:0007669"/>
    <property type="project" value="TreeGrafter"/>
</dbReference>
<name>A0A3P7N2P2_CYLGO</name>
<keyword evidence="3" id="KW-0472">Membrane</keyword>
<proteinExistence type="predicted"/>
<organism evidence="4 5">
    <name type="scientific">Cylicostephanus goldi</name>
    <name type="common">Nematode worm</name>
    <dbReference type="NCBI Taxonomy" id="71465"/>
    <lineage>
        <taxon>Eukaryota</taxon>
        <taxon>Metazoa</taxon>
        <taxon>Ecdysozoa</taxon>
        <taxon>Nematoda</taxon>
        <taxon>Chromadorea</taxon>
        <taxon>Rhabditida</taxon>
        <taxon>Rhabditina</taxon>
        <taxon>Rhabditomorpha</taxon>
        <taxon>Strongyloidea</taxon>
        <taxon>Strongylidae</taxon>
        <taxon>Cylicostephanus</taxon>
    </lineage>
</organism>
<dbReference type="PANTHER" id="PTHR13069:SF34">
    <property type="entry name" value="METHYLTRANSFERASE TYPE 11 DOMAIN-CONTAINING PROTEIN"/>
    <property type="match status" value="1"/>
</dbReference>
<dbReference type="GO" id="GO:0000049">
    <property type="term" value="F:tRNA binding"/>
    <property type="evidence" value="ECO:0007669"/>
    <property type="project" value="TreeGrafter"/>
</dbReference>
<dbReference type="SUPFAM" id="SSF53335">
    <property type="entry name" value="S-adenosyl-L-methionine-dependent methyltransferases"/>
    <property type="match status" value="1"/>
</dbReference>
<keyword evidence="3" id="KW-0812">Transmembrane</keyword>
<evidence type="ECO:0000313" key="5">
    <source>
        <dbReference type="Proteomes" id="UP000271889"/>
    </source>
</evidence>
<reference evidence="4 5" key="1">
    <citation type="submission" date="2018-11" db="EMBL/GenBank/DDBJ databases">
        <authorList>
            <consortium name="Pathogen Informatics"/>
        </authorList>
    </citation>
    <scope>NUCLEOTIDE SEQUENCE [LARGE SCALE GENOMIC DNA]</scope>
</reference>
<keyword evidence="5" id="KW-1185">Reference proteome</keyword>
<dbReference type="GO" id="GO:0005737">
    <property type="term" value="C:cytoplasm"/>
    <property type="evidence" value="ECO:0007669"/>
    <property type="project" value="TreeGrafter"/>
</dbReference>